<feature type="transmembrane region" description="Helical" evidence="10">
    <location>
        <begin position="95"/>
        <end position="117"/>
    </location>
</feature>
<proteinExistence type="predicted"/>
<dbReference type="EMBL" id="UYWX01020373">
    <property type="protein sequence ID" value="VDM31823.1"/>
    <property type="molecule type" value="Genomic_DNA"/>
</dbReference>
<keyword evidence="3" id="KW-0732">Signal</keyword>
<keyword evidence="6 10" id="KW-1133">Transmembrane helix</keyword>
<keyword evidence="4" id="KW-0256">Endoplasmic reticulum</keyword>
<evidence type="ECO:0000256" key="7">
    <source>
        <dbReference type="ARBA" id="ARBA00023157"/>
    </source>
</evidence>
<dbReference type="InterPro" id="IPR013766">
    <property type="entry name" value="Thioredoxin_domain"/>
</dbReference>
<gene>
    <name evidence="12" type="ORF">TTAC_LOCUS7446</name>
</gene>
<dbReference type="OrthoDB" id="7869097at2759"/>
<comment type="subcellular location">
    <subcellularLocation>
        <location evidence="1">Endoplasmic reticulum membrane</location>
        <topology evidence="1">Single-pass membrane protein</topology>
    </subcellularLocation>
</comment>
<evidence type="ECO:0000256" key="4">
    <source>
        <dbReference type="ARBA" id="ARBA00022824"/>
    </source>
</evidence>
<protein>
    <submittedName>
        <fullName evidence="14">Thioredoxin domain-containing protein</fullName>
    </submittedName>
</protein>
<dbReference type="SUPFAM" id="SSF52833">
    <property type="entry name" value="Thioredoxin-like"/>
    <property type="match status" value="1"/>
</dbReference>
<dbReference type="PANTHER" id="PTHR46107:SF3">
    <property type="entry name" value="THIOREDOXIN DOMAIN-CONTAINING PROTEIN"/>
    <property type="match status" value="1"/>
</dbReference>
<dbReference type="InterPro" id="IPR052454">
    <property type="entry name" value="TMX_domain-containing"/>
</dbReference>
<evidence type="ECO:0000313" key="14">
    <source>
        <dbReference type="WBParaSite" id="TTAC_0000746101-mRNA-1"/>
    </source>
</evidence>
<dbReference type="GO" id="GO:0015036">
    <property type="term" value="F:disulfide oxidoreductase activity"/>
    <property type="evidence" value="ECO:0007669"/>
    <property type="project" value="TreeGrafter"/>
</dbReference>
<evidence type="ECO:0000313" key="12">
    <source>
        <dbReference type="EMBL" id="VDM31823.1"/>
    </source>
</evidence>
<dbReference type="InterPro" id="IPR036249">
    <property type="entry name" value="Thioredoxin-like_sf"/>
</dbReference>
<reference evidence="12 13" key="2">
    <citation type="submission" date="2018-11" db="EMBL/GenBank/DDBJ databases">
        <authorList>
            <consortium name="Pathogen Informatics"/>
        </authorList>
    </citation>
    <scope>NUCLEOTIDE SEQUENCE [LARGE SCALE GENOMIC DNA]</scope>
</reference>
<keyword evidence="13" id="KW-1185">Reference proteome</keyword>
<feature type="compositionally biased region" description="Acidic residues" evidence="9">
    <location>
        <begin position="254"/>
        <end position="263"/>
    </location>
</feature>
<dbReference type="GO" id="GO:0005789">
    <property type="term" value="C:endoplasmic reticulum membrane"/>
    <property type="evidence" value="ECO:0007669"/>
    <property type="project" value="UniProtKB-SubCell"/>
</dbReference>
<keyword evidence="5" id="KW-0249">Electron transport</keyword>
<keyword evidence="7" id="KW-1015">Disulfide bond</keyword>
<dbReference type="WBParaSite" id="TTAC_0000746101-mRNA-1">
    <property type="protein sequence ID" value="TTAC_0000746101-mRNA-1"/>
    <property type="gene ID" value="TTAC_0000746101"/>
</dbReference>
<sequence>YAPWCPACNLVAVEWRRFAELAPHHDVKVAQLDCSAESAVAMIFTITSLPTIFHVKDGVFRIVKGKRKTEQLLDFIKNREFELIEPTTWSIPPNAFYMSAVVRFLDLCLSITVRVIAASGFGTLIDLKAHRMMIGYGVPASLSIILVGTGVLASGAAIGMLILCVCEYFCPPRPQILNVVGMEGDPPQPIVTKETACRISLSVSFSLKGTSSLRLPKIRFELPNLCTALNSSFDVITAQIPIVIGASKDMEQDSVLDDSEDSSWTEVKAPDAKDCGQTDEPLVLHRRNIGK</sequence>
<keyword evidence="10" id="KW-0812">Transmembrane</keyword>
<evidence type="ECO:0000256" key="6">
    <source>
        <dbReference type="ARBA" id="ARBA00022989"/>
    </source>
</evidence>
<dbReference type="Gene3D" id="3.40.30.10">
    <property type="entry name" value="Glutaredoxin"/>
    <property type="match status" value="1"/>
</dbReference>
<dbReference type="AlphaFoldDB" id="A0A0R3X2E8"/>
<evidence type="ECO:0000256" key="2">
    <source>
        <dbReference type="ARBA" id="ARBA00022448"/>
    </source>
</evidence>
<dbReference type="Pfam" id="PF00085">
    <property type="entry name" value="Thioredoxin"/>
    <property type="match status" value="1"/>
</dbReference>
<evidence type="ECO:0000313" key="13">
    <source>
        <dbReference type="Proteomes" id="UP000274429"/>
    </source>
</evidence>
<keyword evidence="10" id="KW-0472">Membrane</keyword>
<dbReference type="Proteomes" id="UP000274429">
    <property type="component" value="Unassembled WGS sequence"/>
</dbReference>
<feature type="domain" description="Thioredoxin" evidence="11">
    <location>
        <begin position="1"/>
        <end position="81"/>
    </location>
</feature>
<evidence type="ECO:0000259" key="11">
    <source>
        <dbReference type="PROSITE" id="PS51352"/>
    </source>
</evidence>
<dbReference type="PROSITE" id="PS51352">
    <property type="entry name" value="THIOREDOXIN_2"/>
    <property type="match status" value="1"/>
</dbReference>
<keyword evidence="2" id="KW-0813">Transport</keyword>
<keyword evidence="8" id="KW-0676">Redox-active center</keyword>
<organism evidence="14">
    <name type="scientific">Hydatigena taeniaeformis</name>
    <name type="common">Feline tapeworm</name>
    <name type="synonym">Taenia taeniaeformis</name>
    <dbReference type="NCBI Taxonomy" id="6205"/>
    <lineage>
        <taxon>Eukaryota</taxon>
        <taxon>Metazoa</taxon>
        <taxon>Spiralia</taxon>
        <taxon>Lophotrochozoa</taxon>
        <taxon>Platyhelminthes</taxon>
        <taxon>Cestoda</taxon>
        <taxon>Eucestoda</taxon>
        <taxon>Cyclophyllidea</taxon>
        <taxon>Taeniidae</taxon>
        <taxon>Hydatigera</taxon>
    </lineage>
</organism>
<evidence type="ECO:0000256" key="10">
    <source>
        <dbReference type="SAM" id="Phobius"/>
    </source>
</evidence>
<reference evidence="14" key="1">
    <citation type="submission" date="2017-02" db="UniProtKB">
        <authorList>
            <consortium name="WormBaseParasite"/>
        </authorList>
    </citation>
    <scope>IDENTIFICATION</scope>
</reference>
<evidence type="ECO:0000256" key="1">
    <source>
        <dbReference type="ARBA" id="ARBA00004389"/>
    </source>
</evidence>
<name>A0A0R3X2E8_HYDTA</name>
<feature type="transmembrane region" description="Helical" evidence="10">
    <location>
        <begin position="138"/>
        <end position="163"/>
    </location>
</feature>
<evidence type="ECO:0000256" key="9">
    <source>
        <dbReference type="SAM" id="MobiDB-lite"/>
    </source>
</evidence>
<dbReference type="STRING" id="6205.A0A0R3X2E8"/>
<evidence type="ECO:0000256" key="5">
    <source>
        <dbReference type="ARBA" id="ARBA00022982"/>
    </source>
</evidence>
<dbReference type="PANTHER" id="PTHR46107">
    <property type="entry name" value="DUMPY: SHORTER THAN WILD-TYPE"/>
    <property type="match status" value="1"/>
</dbReference>
<evidence type="ECO:0000256" key="3">
    <source>
        <dbReference type="ARBA" id="ARBA00022729"/>
    </source>
</evidence>
<evidence type="ECO:0000256" key="8">
    <source>
        <dbReference type="ARBA" id="ARBA00023284"/>
    </source>
</evidence>
<feature type="region of interest" description="Disordered" evidence="9">
    <location>
        <begin position="254"/>
        <end position="281"/>
    </location>
</feature>
<accession>A0A0R3X2E8</accession>